<name>A0A5N0V1Q1_9PSEU</name>
<accession>A0A5N0V1Q1</accession>
<dbReference type="PANTHER" id="PTHR46825">
    <property type="entry name" value="D-ALANYL-D-ALANINE-CARBOXYPEPTIDASE/ENDOPEPTIDASE AMPH"/>
    <property type="match status" value="1"/>
</dbReference>
<evidence type="ECO:0000313" key="3">
    <source>
        <dbReference type="EMBL" id="KAA9160367.1"/>
    </source>
</evidence>
<gene>
    <name evidence="3" type="ORF">FPZ12_017500</name>
</gene>
<evidence type="ECO:0000256" key="1">
    <source>
        <dbReference type="SAM" id="SignalP"/>
    </source>
</evidence>
<dbReference type="InterPro" id="IPR050491">
    <property type="entry name" value="AmpC-like"/>
</dbReference>
<keyword evidence="4" id="KW-1185">Reference proteome</keyword>
<dbReference type="Gene3D" id="3.40.710.10">
    <property type="entry name" value="DD-peptidase/beta-lactamase superfamily"/>
    <property type="match status" value="1"/>
</dbReference>
<dbReference type="InterPro" id="IPR012338">
    <property type="entry name" value="Beta-lactam/transpept-like"/>
</dbReference>
<comment type="caution">
    <text evidence="3">The sequence shown here is derived from an EMBL/GenBank/DDBJ whole genome shotgun (WGS) entry which is preliminary data.</text>
</comment>
<dbReference type="PROSITE" id="PS51318">
    <property type="entry name" value="TAT"/>
    <property type="match status" value="1"/>
</dbReference>
<feature type="domain" description="Beta-lactamase-related" evidence="2">
    <location>
        <begin position="50"/>
        <end position="387"/>
    </location>
</feature>
<reference evidence="3" key="1">
    <citation type="submission" date="2019-09" db="EMBL/GenBank/DDBJ databases">
        <authorList>
            <person name="Teo W.F.A."/>
            <person name="Duangmal K."/>
        </authorList>
    </citation>
    <scope>NUCLEOTIDE SEQUENCE [LARGE SCALE GENOMIC DNA]</scope>
    <source>
        <strain evidence="3">K81G1</strain>
    </source>
</reference>
<feature type="chain" id="PRO_5038641393" evidence="1">
    <location>
        <begin position="31"/>
        <end position="421"/>
    </location>
</feature>
<evidence type="ECO:0000259" key="2">
    <source>
        <dbReference type="Pfam" id="PF00144"/>
    </source>
</evidence>
<feature type="signal peptide" evidence="1">
    <location>
        <begin position="1"/>
        <end position="30"/>
    </location>
</feature>
<dbReference type="OrthoDB" id="4281716at2"/>
<dbReference type="Proteomes" id="UP000319769">
    <property type="component" value="Unassembled WGS sequence"/>
</dbReference>
<dbReference type="Pfam" id="PF00144">
    <property type="entry name" value="Beta-lactamase"/>
    <property type="match status" value="1"/>
</dbReference>
<keyword evidence="1" id="KW-0732">Signal</keyword>
<dbReference type="EMBL" id="VMNW02000022">
    <property type="protein sequence ID" value="KAA9160367.1"/>
    <property type="molecule type" value="Genomic_DNA"/>
</dbReference>
<protein>
    <submittedName>
        <fullName evidence="3">Beta-lactamase family protein</fullName>
    </submittedName>
</protein>
<proteinExistence type="predicted"/>
<dbReference type="InterPro" id="IPR001466">
    <property type="entry name" value="Beta-lactam-related"/>
</dbReference>
<dbReference type="InterPro" id="IPR006311">
    <property type="entry name" value="TAT_signal"/>
</dbReference>
<dbReference type="RefSeq" id="WP_144760155.1">
    <property type="nucleotide sequence ID" value="NZ_VMNW02000022.1"/>
</dbReference>
<dbReference type="AlphaFoldDB" id="A0A5N0V1Q1"/>
<evidence type="ECO:0000313" key="4">
    <source>
        <dbReference type="Proteomes" id="UP000319769"/>
    </source>
</evidence>
<sequence length="421" mass="44614">MHQAPLSRRTFGKLAGVAGLGLAGALNAPAADAASTWKTTGTAVSALSGFDAQMKTFMQARGIQGGQLAVTYGGRLVLARGYSTDTALTVQPTSLFRVASLSKSVTAAAVLRLVQDGRLSLSTPITSLLDLTPPPGQTADSRLSQVTVQRLLQHLGGWDRAISGDPLFKDSTISQALGVPMELSPADVVKYMAGQPLDHAPGSTYAYSNFGYLLAGQIVEKVSGTTYADYVQQKLFTPLGITRMAQGWSVAKHSGEVPYKSQYTGTTVLDESGATVAAPYGTFSMRLHYANGAWISSAVDMVRWASAFDKGSKVLDGTSLAKVWTKPETGVNSGGSYYGLGWLVRPVTTGGTGQNTWHDGSLPGTYTFLVRNYAGASWAVLLNQRDDASGLAYGDIDSAMWTAYNGVTNWPANDLYPQYFS</sequence>
<organism evidence="3 4">
    <name type="scientific">Amycolatopsis acidicola</name>
    <dbReference type="NCBI Taxonomy" id="2596893"/>
    <lineage>
        <taxon>Bacteria</taxon>
        <taxon>Bacillati</taxon>
        <taxon>Actinomycetota</taxon>
        <taxon>Actinomycetes</taxon>
        <taxon>Pseudonocardiales</taxon>
        <taxon>Pseudonocardiaceae</taxon>
        <taxon>Amycolatopsis</taxon>
    </lineage>
</organism>
<dbReference type="SUPFAM" id="SSF56601">
    <property type="entry name" value="beta-lactamase/transpeptidase-like"/>
    <property type="match status" value="1"/>
</dbReference>
<dbReference type="PANTHER" id="PTHR46825:SF9">
    <property type="entry name" value="BETA-LACTAMASE-RELATED DOMAIN-CONTAINING PROTEIN"/>
    <property type="match status" value="1"/>
</dbReference>